<evidence type="ECO:0000259" key="11">
    <source>
        <dbReference type="PROSITE" id="PS50112"/>
    </source>
</evidence>
<dbReference type="InterPro" id="IPR005467">
    <property type="entry name" value="His_kinase_dom"/>
</dbReference>
<accession>A0ABQ6G9X2</accession>
<dbReference type="PANTHER" id="PTHR43065">
    <property type="entry name" value="SENSOR HISTIDINE KINASE"/>
    <property type="match status" value="1"/>
</dbReference>
<dbReference type="InterPro" id="IPR036890">
    <property type="entry name" value="HATPase_C_sf"/>
</dbReference>
<evidence type="ECO:0000256" key="4">
    <source>
        <dbReference type="ARBA" id="ARBA00022679"/>
    </source>
</evidence>
<evidence type="ECO:0000313" key="14">
    <source>
        <dbReference type="Proteomes" id="UP001157114"/>
    </source>
</evidence>
<keyword evidence="6" id="KW-0418">Kinase</keyword>
<keyword evidence="8" id="KW-0902">Two-component regulatory system</keyword>
<dbReference type="Gene3D" id="1.10.287.130">
    <property type="match status" value="1"/>
</dbReference>
<keyword evidence="4" id="KW-0808">Transferase</keyword>
<dbReference type="Proteomes" id="UP001157114">
    <property type="component" value="Unassembled WGS sequence"/>
</dbReference>
<evidence type="ECO:0000256" key="2">
    <source>
        <dbReference type="ARBA" id="ARBA00012438"/>
    </source>
</evidence>
<feature type="domain" description="PAC" evidence="12">
    <location>
        <begin position="273"/>
        <end position="325"/>
    </location>
</feature>
<dbReference type="EMBL" id="BSSQ01000001">
    <property type="protein sequence ID" value="GLX66101.1"/>
    <property type="molecule type" value="Genomic_DNA"/>
</dbReference>
<feature type="transmembrane region" description="Helical" evidence="9">
    <location>
        <begin position="132"/>
        <end position="153"/>
    </location>
</feature>
<dbReference type="InterPro" id="IPR004358">
    <property type="entry name" value="Sig_transdc_His_kin-like_C"/>
</dbReference>
<organism evidence="13 14">
    <name type="scientific">Paenibacillus glycanilyticus</name>
    <dbReference type="NCBI Taxonomy" id="126569"/>
    <lineage>
        <taxon>Bacteria</taxon>
        <taxon>Bacillati</taxon>
        <taxon>Bacillota</taxon>
        <taxon>Bacilli</taxon>
        <taxon>Bacillales</taxon>
        <taxon>Paenibacillaceae</taxon>
        <taxon>Paenibacillus</taxon>
    </lineage>
</organism>
<keyword evidence="7" id="KW-0067">ATP-binding</keyword>
<evidence type="ECO:0000256" key="9">
    <source>
        <dbReference type="SAM" id="Phobius"/>
    </source>
</evidence>
<feature type="transmembrane region" description="Helical" evidence="9">
    <location>
        <begin position="159"/>
        <end position="177"/>
    </location>
</feature>
<keyword evidence="9" id="KW-1133">Transmembrane helix</keyword>
<dbReference type="Pfam" id="PF02518">
    <property type="entry name" value="HATPase_c"/>
    <property type="match status" value="1"/>
</dbReference>
<dbReference type="PANTHER" id="PTHR43065:SF34">
    <property type="entry name" value="SPORULATION KINASE A"/>
    <property type="match status" value="1"/>
</dbReference>
<evidence type="ECO:0000256" key="8">
    <source>
        <dbReference type="ARBA" id="ARBA00023012"/>
    </source>
</evidence>
<dbReference type="EC" id="2.7.13.3" evidence="2"/>
<gene>
    <name evidence="13" type="ORF">MU1_04450</name>
</gene>
<dbReference type="CDD" id="cd00075">
    <property type="entry name" value="HATPase"/>
    <property type="match status" value="1"/>
</dbReference>
<protein>
    <recommendedName>
        <fullName evidence="2">histidine kinase</fullName>
        <ecNumber evidence="2">2.7.13.3</ecNumber>
    </recommendedName>
</protein>
<dbReference type="Pfam" id="PF00512">
    <property type="entry name" value="HisKA"/>
    <property type="match status" value="1"/>
</dbReference>
<comment type="catalytic activity">
    <reaction evidence="1">
        <text>ATP + protein L-histidine = ADP + protein N-phospho-L-histidine.</text>
        <dbReference type="EC" id="2.7.13.3"/>
    </reaction>
</comment>
<dbReference type="RefSeq" id="WP_284236777.1">
    <property type="nucleotide sequence ID" value="NZ_BSSQ01000001.1"/>
</dbReference>
<keyword evidence="3" id="KW-0597">Phosphoprotein</keyword>
<feature type="domain" description="PAS" evidence="11">
    <location>
        <begin position="200"/>
        <end position="270"/>
    </location>
</feature>
<comment type="caution">
    <text evidence="13">The sequence shown here is derived from an EMBL/GenBank/DDBJ whole genome shotgun (WGS) entry which is preliminary data.</text>
</comment>
<dbReference type="InterPro" id="IPR003661">
    <property type="entry name" value="HisK_dim/P_dom"/>
</dbReference>
<feature type="transmembrane region" description="Helical" evidence="9">
    <location>
        <begin position="99"/>
        <end position="120"/>
    </location>
</feature>
<feature type="domain" description="Histidine kinase" evidence="10">
    <location>
        <begin position="338"/>
        <end position="542"/>
    </location>
</feature>
<keyword evidence="5" id="KW-0547">Nucleotide-binding</keyword>
<dbReference type="Pfam" id="PF08447">
    <property type="entry name" value="PAS_3"/>
    <property type="match status" value="1"/>
</dbReference>
<dbReference type="InterPro" id="IPR013655">
    <property type="entry name" value="PAS_fold_3"/>
</dbReference>
<dbReference type="SMART" id="SM00086">
    <property type="entry name" value="PAC"/>
    <property type="match status" value="1"/>
</dbReference>
<dbReference type="Gene3D" id="3.30.565.10">
    <property type="entry name" value="Histidine kinase-like ATPase, C-terminal domain"/>
    <property type="match status" value="1"/>
</dbReference>
<dbReference type="InterPro" id="IPR036097">
    <property type="entry name" value="HisK_dim/P_sf"/>
</dbReference>
<feature type="transmembrane region" description="Helical" evidence="9">
    <location>
        <begin position="7"/>
        <end position="27"/>
    </location>
</feature>
<reference evidence="13 14" key="1">
    <citation type="submission" date="2023-03" db="EMBL/GenBank/DDBJ databases">
        <title>Draft genome sequence of the bacteria which degrade cell wall of Tricholomamatutake.</title>
        <authorList>
            <person name="Konishi Y."/>
            <person name="Fukuta Y."/>
            <person name="Shirasaka N."/>
        </authorList>
    </citation>
    <scope>NUCLEOTIDE SEQUENCE [LARGE SCALE GENOMIC DNA]</scope>
    <source>
        <strain evidence="14">mu1</strain>
    </source>
</reference>
<dbReference type="PROSITE" id="PS50112">
    <property type="entry name" value="PAS"/>
    <property type="match status" value="1"/>
</dbReference>
<dbReference type="InterPro" id="IPR035965">
    <property type="entry name" value="PAS-like_dom_sf"/>
</dbReference>
<name>A0ABQ6G9X2_9BACL</name>
<evidence type="ECO:0000313" key="13">
    <source>
        <dbReference type="EMBL" id="GLX66101.1"/>
    </source>
</evidence>
<evidence type="ECO:0000256" key="7">
    <source>
        <dbReference type="ARBA" id="ARBA00022840"/>
    </source>
</evidence>
<feature type="transmembrane region" description="Helical" evidence="9">
    <location>
        <begin position="69"/>
        <end position="93"/>
    </location>
</feature>
<keyword evidence="14" id="KW-1185">Reference proteome</keyword>
<keyword evidence="9" id="KW-0812">Transmembrane</keyword>
<evidence type="ECO:0000256" key="1">
    <source>
        <dbReference type="ARBA" id="ARBA00000085"/>
    </source>
</evidence>
<feature type="transmembrane region" description="Helical" evidence="9">
    <location>
        <begin position="39"/>
        <end position="57"/>
    </location>
</feature>
<dbReference type="SUPFAM" id="SSF55785">
    <property type="entry name" value="PYP-like sensor domain (PAS domain)"/>
    <property type="match status" value="1"/>
</dbReference>
<dbReference type="InterPro" id="IPR000700">
    <property type="entry name" value="PAS-assoc_C"/>
</dbReference>
<dbReference type="CDD" id="cd00082">
    <property type="entry name" value="HisKA"/>
    <property type="match status" value="1"/>
</dbReference>
<dbReference type="SMART" id="SM00388">
    <property type="entry name" value="HisKA"/>
    <property type="match status" value="1"/>
</dbReference>
<dbReference type="InterPro" id="IPR000014">
    <property type="entry name" value="PAS"/>
</dbReference>
<dbReference type="PROSITE" id="PS50109">
    <property type="entry name" value="HIS_KIN"/>
    <property type="match status" value="1"/>
</dbReference>
<evidence type="ECO:0000259" key="10">
    <source>
        <dbReference type="PROSITE" id="PS50109"/>
    </source>
</evidence>
<dbReference type="SUPFAM" id="SSF47384">
    <property type="entry name" value="Homodimeric domain of signal transducing histidine kinase"/>
    <property type="match status" value="1"/>
</dbReference>
<evidence type="ECO:0000259" key="12">
    <source>
        <dbReference type="PROSITE" id="PS50113"/>
    </source>
</evidence>
<sequence length="553" mass="62841">MFLFDYMVNLAIFSLLVSTPLVIRSFINLKPLKYPQFWGGLYAGAVSIVLVLLAVKQQGYVYDIRYSPVILMFAYLGPVAGVITGMFALSIRLLSSGNWFPAIAGWAFIMGTFTMLHIYFSRRKLPLFKRCLALSGAYVVLYACVVFTFRILVDEPAFHLQYVCFVLLGVLVGGFLIESYERMRRTTAERNEMALSLSASEYQYRLIAENTSDLIVVMDPDHAIRYFSPSHEFVLGYSSLTLNRAELDRIINPDDGKMFDQTVRKLLEQKTSISMEIRFRHRDGRLIPFDSLCKPVEGKEGRIEHIVIISRDISERKKAEEFLLQSEKLSVVGELAAGVAHEIRNPLTTIKGFLQLYQIENPTMKYGELLQDELGRIEIITSELLSMAKPQAIAYSVTNVKDVIEQTLEFLTPQSLMNNIEFKREYVGEYFPVACVKNQLKQVFLNILKNAIESMPKGGEILIGLRIDPSGECLIAIQDQGCGIPEEHLQRLGQPFYSLKEKGTGLGLMISHKIIKQYHGRITYESKVGEGTRIEIRLPVHHEIPKQVEHIDK</sequence>
<keyword evidence="9" id="KW-0472">Membrane</keyword>
<proteinExistence type="predicted"/>
<dbReference type="Gene3D" id="3.30.450.20">
    <property type="entry name" value="PAS domain"/>
    <property type="match status" value="1"/>
</dbReference>
<dbReference type="SUPFAM" id="SSF55874">
    <property type="entry name" value="ATPase domain of HSP90 chaperone/DNA topoisomerase II/histidine kinase"/>
    <property type="match status" value="1"/>
</dbReference>
<dbReference type="PROSITE" id="PS50113">
    <property type="entry name" value="PAC"/>
    <property type="match status" value="1"/>
</dbReference>
<dbReference type="PRINTS" id="PR00344">
    <property type="entry name" value="BCTRLSENSOR"/>
</dbReference>
<dbReference type="CDD" id="cd00130">
    <property type="entry name" value="PAS"/>
    <property type="match status" value="1"/>
</dbReference>
<evidence type="ECO:0000256" key="5">
    <source>
        <dbReference type="ARBA" id="ARBA00022741"/>
    </source>
</evidence>
<dbReference type="NCBIfam" id="TIGR00229">
    <property type="entry name" value="sensory_box"/>
    <property type="match status" value="1"/>
</dbReference>
<dbReference type="InterPro" id="IPR001610">
    <property type="entry name" value="PAC"/>
</dbReference>
<dbReference type="InterPro" id="IPR003594">
    <property type="entry name" value="HATPase_dom"/>
</dbReference>
<dbReference type="SMART" id="SM00387">
    <property type="entry name" value="HATPase_c"/>
    <property type="match status" value="1"/>
</dbReference>
<evidence type="ECO:0000256" key="6">
    <source>
        <dbReference type="ARBA" id="ARBA00022777"/>
    </source>
</evidence>
<evidence type="ECO:0000256" key="3">
    <source>
        <dbReference type="ARBA" id="ARBA00022553"/>
    </source>
</evidence>